<evidence type="ECO:0000313" key="3">
    <source>
        <dbReference type="Proteomes" id="UP001327560"/>
    </source>
</evidence>
<evidence type="ECO:0000313" key="2">
    <source>
        <dbReference type="EMBL" id="WOL05959.1"/>
    </source>
</evidence>
<feature type="region of interest" description="Disordered" evidence="1">
    <location>
        <begin position="100"/>
        <end position="123"/>
    </location>
</feature>
<evidence type="ECO:0000256" key="1">
    <source>
        <dbReference type="SAM" id="MobiDB-lite"/>
    </source>
</evidence>
<gene>
    <name evidence="2" type="ORF">Cni_G14690</name>
</gene>
<name>A0AAQ3KDB3_9LILI</name>
<keyword evidence="3" id="KW-1185">Reference proteome</keyword>
<dbReference type="AlphaFoldDB" id="A0AAQ3KDB3"/>
<organism evidence="2 3">
    <name type="scientific">Canna indica</name>
    <name type="common">Indian-shot</name>
    <dbReference type="NCBI Taxonomy" id="4628"/>
    <lineage>
        <taxon>Eukaryota</taxon>
        <taxon>Viridiplantae</taxon>
        <taxon>Streptophyta</taxon>
        <taxon>Embryophyta</taxon>
        <taxon>Tracheophyta</taxon>
        <taxon>Spermatophyta</taxon>
        <taxon>Magnoliopsida</taxon>
        <taxon>Liliopsida</taxon>
        <taxon>Zingiberales</taxon>
        <taxon>Cannaceae</taxon>
        <taxon>Canna</taxon>
    </lineage>
</organism>
<reference evidence="2 3" key="1">
    <citation type="submission" date="2023-10" db="EMBL/GenBank/DDBJ databases">
        <title>Chromosome-scale genome assembly provides insights into flower coloration mechanisms of Canna indica.</title>
        <authorList>
            <person name="Li C."/>
        </authorList>
    </citation>
    <scope>NUCLEOTIDE SEQUENCE [LARGE SCALE GENOMIC DNA]</scope>
    <source>
        <tissue evidence="2">Flower</tissue>
    </source>
</reference>
<dbReference type="EMBL" id="CP136893">
    <property type="protein sequence ID" value="WOL05959.1"/>
    <property type="molecule type" value="Genomic_DNA"/>
</dbReference>
<dbReference type="Proteomes" id="UP001327560">
    <property type="component" value="Chromosome 4"/>
</dbReference>
<protein>
    <submittedName>
        <fullName evidence="2">Uncharacterized protein</fullName>
    </submittedName>
</protein>
<sequence>MEGEVARGDRRLHGLWRCFCLKSRRKVTAGEAAMGELDEGRVISAEEGDGVVRVKIVLSRKELKQLVGSMGRRRSASALLPPELTLEELVQALRRRRAMRRAESANGRSGWTPALQSIPEEDY</sequence>
<dbReference type="PANTHER" id="PTHR35704">
    <property type="entry name" value="OS02G0254600 PROTEIN"/>
    <property type="match status" value="1"/>
</dbReference>
<dbReference type="PANTHER" id="PTHR35704:SF1">
    <property type="entry name" value="OS02G0254600 PROTEIN"/>
    <property type="match status" value="1"/>
</dbReference>
<proteinExistence type="predicted"/>
<accession>A0AAQ3KDB3</accession>